<proteinExistence type="predicted"/>
<reference evidence="2" key="1">
    <citation type="journal article" date="2012" name="Proc. Natl. Acad. Sci. U.S.A.">
        <title>Antigenic diversity is generated by distinct evolutionary mechanisms in African trypanosome species.</title>
        <authorList>
            <person name="Jackson A.P."/>
            <person name="Berry A."/>
            <person name="Aslett M."/>
            <person name="Allison H.C."/>
            <person name="Burton P."/>
            <person name="Vavrova-Anderson J."/>
            <person name="Brown R."/>
            <person name="Browne H."/>
            <person name="Corton N."/>
            <person name="Hauser H."/>
            <person name="Gamble J."/>
            <person name="Gilderthorp R."/>
            <person name="Marcello L."/>
            <person name="McQuillan J."/>
            <person name="Otto T.D."/>
            <person name="Quail M.A."/>
            <person name="Sanders M.J."/>
            <person name="van Tonder A."/>
            <person name="Ginger M.L."/>
            <person name="Field M.C."/>
            <person name="Barry J.D."/>
            <person name="Hertz-Fowler C."/>
            <person name="Berriman M."/>
        </authorList>
    </citation>
    <scope>NUCLEOTIDE SEQUENCE</scope>
    <source>
        <strain evidence="2">Y486</strain>
    </source>
</reference>
<evidence type="ECO:0000256" key="1">
    <source>
        <dbReference type="SAM" id="Coils"/>
    </source>
</evidence>
<keyword evidence="1" id="KW-0175">Coiled coil</keyword>
<organism evidence="2">
    <name type="scientific">Trypanosoma vivax (strain Y486)</name>
    <dbReference type="NCBI Taxonomy" id="1055687"/>
    <lineage>
        <taxon>Eukaryota</taxon>
        <taxon>Discoba</taxon>
        <taxon>Euglenozoa</taxon>
        <taxon>Kinetoplastea</taxon>
        <taxon>Metakinetoplastina</taxon>
        <taxon>Trypanosomatida</taxon>
        <taxon>Trypanosomatidae</taxon>
        <taxon>Trypanosoma</taxon>
        <taxon>Duttonella</taxon>
    </lineage>
</organism>
<gene>
    <name evidence="2" type="ORF">TVY486_0202010</name>
</gene>
<dbReference type="OMA" id="HPMDTTF"/>
<dbReference type="EMBL" id="HE573018">
    <property type="protein sequence ID" value="CCC46790.1"/>
    <property type="molecule type" value="Genomic_DNA"/>
</dbReference>
<protein>
    <submittedName>
        <fullName evidence="2">Uncharacterized protein</fullName>
    </submittedName>
</protein>
<name>G0TS65_TRYVY</name>
<evidence type="ECO:0000313" key="2">
    <source>
        <dbReference type="EMBL" id="CCC46790.1"/>
    </source>
</evidence>
<sequence length="494" mass="56226">MRRVTLLSSLPLLRYKTHQRPEWSPISPLDKSSVEHLEEEAAERGFMRRDTPNSKVYMEESFSKPERISSGVLVANLPPVEREKTEFDVYQRSTRDYTSQVTPFSTTGVGLGAGFGVREDKRLSFIRPRKLQPFAGDSSIIPKYDENGMPIEESLTREQLLKKRLAYMKSFEGTTMSHREHFLLVDLDFEKDAMIFGTTRAEFERNVTRLKQVVSEYSRWERTDNFYHYGTIILKILTVWLLMECVQQFYELRLLVEHYDDFVEAMEETLNSLEENLQKDLKRAREELVSHPPDFSSVLEAMRCEKRRLLKESAGAAGKGSEVRDTGAGINRSEGAVLSSVIAEITAAPSQRGTGRGAIGGVGADLVVGSATNEPKPHPMDTTHEEKYLSLLGRREAQREMRRLHEHTTNSTSPLGLVSTLWHRIGGGGGGDTVTPLQQEDFSRLSYAASPTSIETLRAVRRILLPRSEDYTQTVREEMVEYKRQKEATYLHPD</sequence>
<dbReference type="VEuPathDB" id="TriTrypDB:TvY486_0202010"/>
<accession>G0TS65</accession>
<feature type="coiled-coil region" evidence="1">
    <location>
        <begin position="256"/>
        <end position="287"/>
    </location>
</feature>
<dbReference type="AlphaFoldDB" id="G0TS65"/>